<feature type="domain" description="DOMON" evidence="3">
    <location>
        <begin position="166"/>
        <end position="231"/>
    </location>
</feature>
<feature type="signal peptide" evidence="2">
    <location>
        <begin position="1"/>
        <end position="21"/>
    </location>
</feature>
<sequence>MAPSSLFLFGFLMFLIHFSCSDPGLGCSRTNTSLLNFTSHFTMLQHQLRGLFSVIDDCSFRVSQFDVLSGSDVNWWGATGDDFQNLTNGFIISDSSLNQTYKNDTFVVHLRKNVTWDQIKVLAVWDIPTASDFGHILLSNYSANGGVNLSNNEQPTMFENCKVLSDNYRIRWSFKEGDNVVDIGLEAAIGIQNYMAFGWANPNASGSLMVVLMWPSQGLRRVEYHLQMIII</sequence>
<keyword evidence="6" id="KW-1185">Reference proteome</keyword>
<keyword evidence="1" id="KW-0249">Electron transport</keyword>
<dbReference type="PANTHER" id="PTHR47281">
    <property type="entry name" value="OS09G0557700 PROTEIN"/>
    <property type="match status" value="1"/>
</dbReference>
<keyword evidence="1" id="KW-0813">Transport</keyword>
<evidence type="ECO:0000313" key="5">
    <source>
        <dbReference type="EMBL" id="KAK4401278.1"/>
    </source>
</evidence>
<comment type="caution">
    <text evidence="5">The sequence shown here is derived from an EMBL/GenBank/DDBJ whole genome shotgun (WGS) entry which is preliminary data.</text>
</comment>
<dbReference type="Pfam" id="PF10517">
    <property type="entry name" value="DM13"/>
    <property type="match status" value="1"/>
</dbReference>
<reference evidence="5" key="1">
    <citation type="submission" date="2020-06" db="EMBL/GenBank/DDBJ databases">
        <authorList>
            <person name="Li T."/>
            <person name="Hu X."/>
            <person name="Zhang T."/>
            <person name="Song X."/>
            <person name="Zhang H."/>
            <person name="Dai N."/>
            <person name="Sheng W."/>
            <person name="Hou X."/>
            <person name="Wei L."/>
        </authorList>
    </citation>
    <scope>NUCLEOTIDE SEQUENCE</scope>
    <source>
        <strain evidence="5">K16</strain>
        <tissue evidence="5">Leaf</tissue>
    </source>
</reference>
<evidence type="ECO:0000313" key="6">
    <source>
        <dbReference type="Proteomes" id="UP001289374"/>
    </source>
</evidence>
<name>A0AAE1WXU4_9LAMI</name>
<dbReference type="PROSITE" id="PS50836">
    <property type="entry name" value="DOMON"/>
    <property type="match status" value="1"/>
</dbReference>
<proteinExistence type="predicted"/>
<dbReference type="Proteomes" id="UP001289374">
    <property type="component" value="Unassembled WGS sequence"/>
</dbReference>
<evidence type="ECO:0000256" key="1">
    <source>
        <dbReference type="ARBA" id="ARBA00022982"/>
    </source>
</evidence>
<dbReference type="SMART" id="SM00686">
    <property type="entry name" value="DM13"/>
    <property type="match status" value="1"/>
</dbReference>
<accession>A0AAE1WXU4</accession>
<organism evidence="5 6">
    <name type="scientific">Sesamum angolense</name>
    <dbReference type="NCBI Taxonomy" id="2727404"/>
    <lineage>
        <taxon>Eukaryota</taxon>
        <taxon>Viridiplantae</taxon>
        <taxon>Streptophyta</taxon>
        <taxon>Embryophyta</taxon>
        <taxon>Tracheophyta</taxon>
        <taxon>Spermatophyta</taxon>
        <taxon>Magnoliopsida</taxon>
        <taxon>eudicotyledons</taxon>
        <taxon>Gunneridae</taxon>
        <taxon>Pentapetalae</taxon>
        <taxon>asterids</taxon>
        <taxon>lamiids</taxon>
        <taxon>Lamiales</taxon>
        <taxon>Pedaliaceae</taxon>
        <taxon>Sesamum</taxon>
    </lineage>
</organism>
<evidence type="ECO:0000259" key="3">
    <source>
        <dbReference type="PROSITE" id="PS50836"/>
    </source>
</evidence>
<protein>
    <submittedName>
        <fullName evidence="5">Cytochrome, DM13 and DOMON domain-containing protein</fullName>
    </submittedName>
</protein>
<keyword evidence="2" id="KW-0732">Signal</keyword>
<dbReference type="InterPro" id="IPR045879">
    <property type="entry name" value="B561A"/>
</dbReference>
<evidence type="ECO:0000259" key="4">
    <source>
        <dbReference type="PROSITE" id="PS51549"/>
    </source>
</evidence>
<feature type="chain" id="PRO_5041969497" evidence="2">
    <location>
        <begin position="22"/>
        <end position="231"/>
    </location>
</feature>
<evidence type="ECO:0000256" key="2">
    <source>
        <dbReference type="SAM" id="SignalP"/>
    </source>
</evidence>
<dbReference type="InterPro" id="IPR005018">
    <property type="entry name" value="DOMON_domain"/>
</dbReference>
<dbReference type="PANTHER" id="PTHR47281:SF1">
    <property type="entry name" value="OS09G0557700 PROTEIN"/>
    <property type="match status" value="1"/>
</dbReference>
<reference evidence="5" key="2">
    <citation type="journal article" date="2024" name="Plant">
        <title>Genomic evolution and insights into agronomic trait innovations of Sesamum species.</title>
        <authorList>
            <person name="Miao H."/>
            <person name="Wang L."/>
            <person name="Qu L."/>
            <person name="Liu H."/>
            <person name="Sun Y."/>
            <person name="Le M."/>
            <person name="Wang Q."/>
            <person name="Wei S."/>
            <person name="Zheng Y."/>
            <person name="Lin W."/>
            <person name="Duan Y."/>
            <person name="Cao H."/>
            <person name="Xiong S."/>
            <person name="Wang X."/>
            <person name="Wei L."/>
            <person name="Li C."/>
            <person name="Ma Q."/>
            <person name="Ju M."/>
            <person name="Zhao R."/>
            <person name="Li G."/>
            <person name="Mu C."/>
            <person name="Tian Q."/>
            <person name="Mei H."/>
            <person name="Zhang T."/>
            <person name="Gao T."/>
            <person name="Zhang H."/>
        </authorList>
    </citation>
    <scope>NUCLEOTIDE SEQUENCE</scope>
    <source>
        <strain evidence="5">K16</strain>
    </source>
</reference>
<dbReference type="PROSITE" id="PS51549">
    <property type="entry name" value="DM13"/>
    <property type="match status" value="1"/>
</dbReference>
<feature type="domain" description="DM13" evidence="4">
    <location>
        <begin position="35"/>
        <end position="139"/>
    </location>
</feature>
<dbReference type="EMBL" id="JACGWL010000006">
    <property type="protein sequence ID" value="KAK4401278.1"/>
    <property type="molecule type" value="Genomic_DNA"/>
</dbReference>
<gene>
    <name evidence="5" type="ORF">Sango_1233900</name>
</gene>
<dbReference type="AlphaFoldDB" id="A0AAE1WXU4"/>
<dbReference type="InterPro" id="IPR019545">
    <property type="entry name" value="DM13_domain"/>
</dbReference>